<dbReference type="Proteomes" id="UP000538817">
    <property type="component" value="Unassembled WGS sequence"/>
</dbReference>
<evidence type="ECO:0000256" key="1">
    <source>
        <dbReference type="ARBA" id="ARBA00004613"/>
    </source>
</evidence>
<evidence type="ECO:0000313" key="7">
    <source>
        <dbReference type="EMBL" id="NWX93572.1"/>
    </source>
</evidence>
<evidence type="ECO:0000256" key="5">
    <source>
        <dbReference type="SAM" id="MobiDB-lite"/>
    </source>
</evidence>
<feature type="compositionally biased region" description="Low complexity" evidence="5">
    <location>
        <begin position="158"/>
        <end position="202"/>
    </location>
</feature>
<evidence type="ECO:0000313" key="8">
    <source>
        <dbReference type="Proteomes" id="UP000538817"/>
    </source>
</evidence>
<keyword evidence="2" id="KW-0964">Secreted</keyword>
<feature type="domain" description="WxxW" evidence="6">
    <location>
        <begin position="16"/>
        <end position="102"/>
    </location>
</feature>
<protein>
    <submittedName>
        <fullName evidence="7">MUC5B protein</fullName>
    </submittedName>
</protein>
<evidence type="ECO:0000256" key="4">
    <source>
        <dbReference type="ARBA" id="ARBA00023180"/>
    </source>
</evidence>
<dbReference type="InterPro" id="IPR025155">
    <property type="entry name" value="WxxW_domain"/>
</dbReference>
<evidence type="ECO:0000256" key="3">
    <source>
        <dbReference type="ARBA" id="ARBA00022729"/>
    </source>
</evidence>
<reference evidence="7 8" key="1">
    <citation type="submission" date="2019-09" db="EMBL/GenBank/DDBJ databases">
        <title>Bird 10,000 Genomes (B10K) Project - Family phase.</title>
        <authorList>
            <person name="Zhang G."/>
        </authorList>
    </citation>
    <scope>NUCLEOTIDE SEQUENCE [LARGE SCALE GENOMIC DNA]</scope>
    <source>
        <strain evidence="7">B10K-MSB-04</strain>
    </source>
</reference>
<comment type="subcellular location">
    <subcellularLocation>
        <location evidence="1">Secreted</location>
    </subcellularLocation>
</comment>
<organism evidence="7 8">
    <name type="scientific">Nothoprocta pentlandii</name>
    <dbReference type="NCBI Taxonomy" id="2585814"/>
    <lineage>
        <taxon>Eukaryota</taxon>
        <taxon>Metazoa</taxon>
        <taxon>Chordata</taxon>
        <taxon>Craniata</taxon>
        <taxon>Vertebrata</taxon>
        <taxon>Euteleostomi</taxon>
        <taxon>Archelosauria</taxon>
        <taxon>Archosauria</taxon>
        <taxon>Dinosauria</taxon>
        <taxon>Saurischia</taxon>
        <taxon>Theropoda</taxon>
        <taxon>Coelurosauria</taxon>
        <taxon>Aves</taxon>
        <taxon>Palaeognathae</taxon>
        <taxon>Tinamiformes</taxon>
        <taxon>Tinamidae</taxon>
        <taxon>Nothoprocta</taxon>
    </lineage>
</organism>
<evidence type="ECO:0000256" key="2">
    <source>
        <dbReference type="ARBA" id="ARBA00022525"/>
    </source>
</evidence>
<dbReference type="GO" id="GO:0005576">
    <property type="term" value="C:extracellular region"/>
    <property type="evidence" value="ECO:0007669"/>
    <property type="project" value="UniProtKB-SubCell"/>
</dbReference>
<feature type="region of interest" description="Disordered" evidence="5">
    <location>
        <begin position="143"/>
        <end position="202"/>
    </location>
</feature>
<dbReference type="EMBL" id="VZSG01001490">
    <property type="protein sequence ID" value="NWX93572.1"/>
    <property type="molecule type" value="Genomic_DNA"/>
</dbReference>
<feature type="non-terminal residue" evidence="7">
    <location>
        <position position="1"/>
    </location>
</feature>
<accession>A0A7K7ABZ0</accession>
<dbReference type="AlphaFoldDB" id="A0A7K7ABZ0"/>
<comment type="caution">
    <text evidence="7">The sequence shown here is derived from an EMBL/GenBank/DDBJ whole genome shotgun (WGS) entry which is preliminary data.</text>
</comment>
<feature type="non-terminal residue" evidence="7">
    <location>
        <position position="202"/>
    </location>
</feature>
<gene>
    <name evidence="7" type="primary">Muc5b_2</name>
    <name evidence="7" type="ORF">NOTPEN_R14417</name>
</gene>
<keyword evidence="3" id="KW-0732">Signal</keyword>
<sequence length="202" mass="22388">TTTPVTTVCVKKICEWSKWYDSTQPENGTDSGDYETLENLSNKGYSICKTPSSIECRAKDHPEKLLQNLNQTVRCTQNTGLICNNKDQQNKICYNYQIKLLCCSYIPCAETPTTTTVTKSTIPEEPTPFTKTINTIQTIIKTTPRKETQEQRTNMPKTSTTTRPSLGTTTPAPTTTASTLPESTWSTTRSTTSISQTTAPPT</sequence>
<proteinExistence type="predicted"/>
<name>A0A7K7ABZ0_9AVES</name>
<dbReference type="Pfam" id="PF13330">
    <property type="entry name" value="Mucin2_WxxW"/>
    <property type="match status" value="1"/>
</dbReference>
<keyword evidence="8" id="KW-1185">Reference proteome</keyword>
<evidence type="ECO:0000259" key="6">
    <source>
        <dbReference type="Pfam" id="PF13330"/>
    </source>
</evidence>
<keyword evidence="4" id="KW-0325">Glycoprotein</keyword>